<dbReference type="AlphaFoldDB" id="A0AAV1V4D0"/>
<keyword evidence="1" id="KW-0472">Membrane</keyword>
<protein>
    <recommendedName>
        <fullName evidence="4">Transposase</fullName>
    </recommendedName>
</protein>
<proteinExistence type="predicted"/>
<organism evidence="2 3">
    <name type="scientific">Peronospora matthiolae</name>
    <dbReference type="NCBI Taxonomy" id="2874970"/>
    <lineage>
        <taxon>Eukaryota</taxon>
        <taxon>Sar</taxon>
        <taxon>Stramenopiles</taxon>
        <taxon>Oomycota</taxon>
        <taxon>Peronosporomycetes</taxon>
        <taxon>Peronosporales</taxon>
        <taxon>Peronosporaceae</taxon>
        <taxon>Peronospora</taxon>
    </lineage>
</organism>
<reference evidence="2" key="1">
    <citation type="submission" date="2024-01" db="EMBL/GenBank/DDBJ databases">
        <authorList>
            <person name="Webb A."/>
        </authorList>
    </citation>
    <scope>NUCLEOTIDE SEQUENCE</scope>
    <source>
        <strain evidence="2">Pm1</strain>
    </source>
</reference>
<name>A0AAV1V4D0_9STRA</name>
<gene>
    <name evidence="2" type="ORF">PM001_LOCUS25815</name>
</gene>
<evidence type="ECO:0000313" key="3">
    <source>
        <dbReference type="Proteomes" id="UP001162060"/>
    </source>
</evidence>
<keyword evidence="1" id="KW-0812">Transmembrane</keyword>
<evidence type="ECO:0008006" key="4">
    <source>
        <dbReference type="Google" id="ProtNLM"/>
    </source>
</evidence>
<keyword evidence="1" id="KW-1133">Transmembrane helix</keyword>
<dbReference type="Proteomes" id="UP001162060">
    <property type="component" value="Unassembled WGS sequence"/>
</dbReference>
<feature type="transmembrane region" description="Helical" evidence="1">
    <location>
        <begin position="20"/>
        <end position="43"/>
    </location>
</feature>
<comment type="caution">
    <text evidence="2">The sequence shown here is derived from an EMBL/GenBank/DDBJ whole genome shotgun (WGS) entry which is preliminary data.</text>
</comment>
<sequence>MDEKYIPESWPSPDDKVPAMPAQAAFASGVDFSAAVHALSCLLRRWRRNYGRLVRDREGYPDSRGLEKRSHHEKRVKKAKSRLIIQRKIRKKHPLKKAKLIGCSIIAAVTE</sequence>
<dbReference type="EMBL" id="CAKLBY020000259">
    <property type="protein sequence ID" value="CAK7940665.1"/>
    <property type="molecule type" value="Genomic_DNA"/>
</dbReference>
<evidence type="ECO:0000313" key="2">
    <source>
        <dbReference type="EMBL" id="CAK7940665.1"/>
    </source>
</evidence>
<accession>A0AAV1V4D0</accession>
<evidence type="ECO:0000256" key="1">
    <source>
        <dbReference type="SAM" id="Phobius"/>
    </source>
</evidence>